<keyword evidence="5 6" id="KW-0472">Membrane</keyword>
<dbReference type="EMBL" id="JAYWIO010000005">
    <property type="protein sequence ID" value="KAK7260537.1"/>
    <property type="molecule type" value="Genomic_DNA"/>
</dbReference>
<evidence type="ECO:0000313" key="7">
    <source>
        <dbReference type="EMBL" id="KAK7260537.1"/>
    </source>
</evidence>
<keyword evidence="8" id="KW-1185">Reference proteome</keyword>
<evidence type="ECO:0000256" key="6">
    <source>
        <dbReference type="SAM" id="Phobius"/>
    </source>
</evidence>
<dbReference type="InterPro" id="IPR000109">
    <property type="entry name" value="POT_fam"/>
</dbReference>
<keyword evidence="3 6" id="KW-0812">Transmembrane</keyword>
<evidence type="ECO:0000313" key="8">
    <source>
        <dbReference type="Proteomes" id="UP001372338"/>
    </source>
</evidence>
<dbReference type="InterPro" id="IPR036259">
    <property type="entry name" value="MFS_trans_sf"/>
</dbReference>
<evidence type="ECO:0000256" key="3">
    <source>
        <dbReference type="ARBA" id="ARBA00022692"/>
    </source>
</evidence>
<accession>A0AAN9EMY2</accession>
<evidence type="ECO:0000256" key="5">
    <source>
        <dbReference type="ARBA" id="ARBA00023136"/>
    </source>
</evidence>
<protein>
    <submittedName>
        <fullName evidence="7">Uncharacterized protein</fullName>
    </submittedName>
</protein>
<gene>
    <name evidence="7" type="ORF">RIF29_26664</name>
</gene>
<dbReference type="Pfam" id="PF00854">
    <property type="entry name" value="PTR2"/>
    <property type="match status" value="1"/>
</dbReference>
<comment type="subcellular location">
    <subcellularLocation>
        <location evidence="1">Membrane</location>
        <topology evidence="1">Multi-pass membrane protein</topology>
    </subcellularLocation>
</comment>
<proteinExistence type="inferred from homology"/>
<comment type="similarity">
    <text evidence="2">Belongs to the major facilitator superfamily. Proton-dependent oligopeptide transporter (POT/PTR) (TC 2.A.17) family.</text>
</comment>
<dbReference type="Gene3D" id="1.20.1250.20">
    <property type="entry name" value="MFS general substrate transporter like domains"/>
    <property type="match status" value="1"/>
</dbReference>
<dbReference type="SUPFAM" id="SSF103473">
    <property type="entry name" value="MFS general substrate transporter"/>
    <property type="match status" value="1"/>
</dbReference>
<feature type="transmembrane region" description="Helical" evidence="6">
    <location>
        <begin position="150"/>
        <end position="170"/>
    </location>
</feature>
<comment type="caution">
    <text evidence="7">The sequence shown here is derived from an EMBL/GenBank/DDBJ whole genome shotgun (WGS) entry which is preliminary data.</text>
</comment>
<dbReference type="PANTHER" id="PTHR11654">
    <property type="entry name" value="OLIGOPEPTIDE TRANSPORTER-RELATED"/>
    <property type="match status" value="1"/>
</dbReference>
<dbReference type="GO" id="GO:0016020">
    <property type="term" value="C:membrane"/>
    <property type="evidence" value="ECO:0007669"/>
    <property type="project" value="UniProtKB-SubCell"/>
</dbReference>
<feature type="transmembrane region" description="Helical" evidence="6">
    <location>
        <begin position="111"/>
        <end position="130"/>
    </location>
</feature>
<dbReference type="Proteomes" id="UP001372338">
    <property type="component" value="Unassembled WGS sequence"/>
</dbReference>
<evidence type="ECO:0000256" key="1">
    <source>
        <dbReference type="ARBA" id="ARBA00004141"/>
    </source>
</evidence>
<organism evidence="7 8">
    <name type="scientific">Crotalaria pallida</name>
    <name type="common">Smooth rattlebox</name>
    <name type="synonym">Crotalaria striata</name>
    <dbReference type="NCBI Taxonomy" id="3830"/>
    <lineage>
        <taxon>Eukaryota</taxon>
        <taxon>Viridiplantae</taxon>
        <taxon>Streptophyta</taxon>
        <taxon>Embryophyta</taxon>
        <taxon>Tracheophyta</taxon>
        <taxon>Spermatophyta</taxon>
        <taxon>Magnoliopsida</taxon>
        <taxon>eudicotyledons</taxon>
        <taxon>Gunneridae</taxon>
        <taxon>Pentapetalae</taxon>
        <taxon>rosids</taxon>
        <taxon>fabids</taxon>
        <taxon>Fabales</taxon>
        <taxon>Fabaceae</taxon>
        <taxon>Papilionoideae</taxon>
        <taxon>50 kb inversion clade</taxon>
        <taxon>genistoids sensu lato</taxon>
        <taxon>core genistoids</taxon>
        <taxon>Crotalarieae</taxon>
        <taxon>Crotalaria</taxon>
    </lineage>
</organism>
<reference evidence="7 8" key="1">
    <citation type="submission" date="2024-01" db="EMBL/GenBank/DDBJ databases">
        <title>The genomes of 5 underutilized Papilionoideae crops provide insights into root nodulation and disease resistanc.</title>
        <authorList>
            <person name="Yuan L."/>
        </authorList>
    </citation>
    <scope>NUCLEOTIDE SEQUENCE [LARGE SCALE GENOMIC DNA]</scope>
    <source>
        <strain evidence="7">ZHUSHIDOU_FW_LH</strain>
        <tissue evidence="7">Leaf</tissue>
    </source>
</reference>
<name>A0AAN9EMY2_CROPI</name>
<evidence type="ECO:0000256" key="4">
    <source>
        <dbReference type="ARBA" id="ARBA00022989"/>
    </source>
</evidence>
<dbReference type="GO" id="GO:0022857">
    <property type="term" value="F:transmembrane transporter activity"/>
    <property type="evidence" value="ECO:0007669"/>
    <property type="project" value="InterPro"/>
</dbReference>
<keyword evidence="4 6" id="KW-1133">Transmembrane helix</keyword>
<dbReference type="AlphaFoldDB" id="A0AAN9EMY2"/>
<evidence type="ECO:0000256" key="2">
    <source>
        <dbReference type="ARBA" id="ARBA00005982"/>
    </source>
</evidence>
<sequence>MDSIENYTDSGRASSSGDGSVDLKDRSILKNNTSNWRACLFVLGIECCDGMATFSLTTNLVTYLTTKLHEGNAIAARNVSIWQGTCYLTSLIGAVVADAYLGLYWTLVVSSMVYSIGMSIIALSASIPALKPPECLGSLCPAATPTQYAFFYLGLYVVALGTGGVVVASVPKQNLVVPNDTSLLHETPVKRSAAVGSRILEHSDDLK</sequence>